<gene>
    <name evidence="2" type="ORF">PRK78_005162</name>
</gene>
<evidence type="ECO:0000313" key="2">
    <source>
        <dbReference type="EMBL" id="WEW59683.1"/>
    </source>
</evidence>
<accession>A0AAF0IJS8</accession>
<evidence type="ECO:0000256" key="1">
    <source>
        <dbReference type="SAM" id="MobiDB-lite"/>
    </source>
</evidence>
<keyword evidence="3" id="KW-1185">Reference proteome</keyword>
<reference evidence="2" key="1">
    <citation type="submission" date="2023-03" db="EMBL/GenBank/DDBJ databases">
        <title>Emydomyces testavorans Genome Sequence.</title>
        <authorList>
            <person name="Hoyer L."/>
        </authorList>
    </citation>
    <scope>NUCLEOTIDE SEQUENCE</scope>
    <source>
        <strain evidence="2">16-2883</strain>
    </source>
</reference>
<name>A0AAF0IJS8_9EURO</name>
<feature type="compositionally biased region" description="Basic and acidic residues" evidence="1">
    <location>
        <begin position="8"/>
        <end position="25"/>
    </location>
</feature>
<sequence length="60" mass="6770">MASRRRQGRENREDNKLYIAEDKPENVVSDEVGNMGTFGCGDVIDGGEDEARKTQSLRRI</sequence>
<dbReference type="EMBL" id="CP120629">
    <property type="protein sequence ID" value="WEW59683.1"/>
    <property type="molecule type" value="Genomic_DNA"/>
</dbReference>
<organism evidence="2 3">
    <name type="scientific">Emydomyces testavorans</name>
    <dbReference type="NCBI Taxonomy" id="2070801"/>
    <lineage>
        <taxon>Eukaryota</taxon>
        <taxon>Fungi</taxon>
        <taxon>Dikarya</taxon>
        <taxon>Ascomycota</taxon>
        <taxon>Pezizomycotina</taxon>
        <taxon>Eurotiomycetes</taxon>
        <taxon>Eurotiomycetidae</taxon>
        <taxon>Onygenales</taxon>
        <taxon>Nannizziopsiaceae</taxon>
        <taxon>Emydomyces</taxon>
    </lineage>
</organism>
<feature type="region of interest" description="Disordered" evidence="1">
    <location>
        <begin position="1"/>
        <end position="60"/>
    </location>
</feature>
<evidence type="ECO:0000313" key="3">
    <source>
        <dbReference type="Proteomes" id="UP001219355"/>
    </source>
</evidence>
<dbReference type="Proteomes" id="UP001219355">
    <property type="component" value="Chromosome 3"/>
</dbReference>
<dbReference type="AlphaFoldDB" id="A0AAF0IJS8"/>
<proteinExistence type="predicted"/>
<protein>
    <submittedName>
        <fullName evidence="2">Uncharacterized protein</fullName>
    </submittedName>
</protein>